<reference evidence="2" key="1">
    <citation type="journal article" date="2024" name="Gigascience">
        <title>Chromosome-level genome of the poultry shaft louse Menopon gallinae provides insight into the host-switching and adaptive evolution of parasitic lice.</title>
        <authorList>
            <person name="Xu Y."/>
            <person name="Ma L."/>
            <person name="Liu S."/>
            <person name="Liang Y."/>
            <person name="Liu Q."/>
            <person name="He Z."/>
            <person name="Tian L."/>
            <person name="Duan Y."/>
            <person name="Cai W."/>
            <person name="Li H."/>
            <person name="Song F."/>
        </authorList>
    </citation>
    <scope>NUCLEOTIDE SEQUENCE</scope>
    <source>
        <strain evidence="2">Cailab_2023a</strain>
    </source>
</reference>
<protein>
    <submittedName>
        <fullName evidence="2">Uncharacterized protein</fullName>
    </submittedName>
</protein>
<sequence>MVHSSGNSDVNVVVSFRRELDKIRGAPKQSLNEQKNDHLTVQWLSTAVGELRAELAELSATCNSSAELQQTQEISSGLDLLRGDVASFRRDLEELRAEQQQTVVTLGQLKQDVESSIENGQKAMAMAVSAKSEVSPFSSYYYIYYFSIYYHIFSST</sequence>
<feature type="coiled-coil region" evidence="1">
    <location>
        <begin position="78"/>
        <end position="112"/>
    </location>
</feature>
<comment type="caution">
    <text evidence="2">The sequence shown here is derived from an EMBL/GenBank/DDBJ whole genome shotgun (WGS) entry which is preliminary data.</text>
</comment>
<proteinExistence type="predicted"/>
<keyword evidence="1" id="KW-0175">Coiled coil</keyword>
<evidence type="ECO:0000313" key="2">
    <source>
        <dbReference type="EMBL" id="KAL0279837.1"/>
    </source>
</evidence>
<name>A0AAW2IBU5_9NEOP</name>
<evidence type="ECO:0000256" key="1">
    <source>
        <dbReference type="SAM" id="Coils"/>
    </source>
</evidence>
<gene>
    <name evidence="2" type="ORF">PYX00_001313</name>
</gene>
<accession>A0AAW2IBU5</accession>
<dbReference type="EMBL" id="JARGDH010000001">
    <property type="protein sequence ID" value="KAL0279837.1"/>
    <property type="molecule type" value="Genomic_DNA"/>
</dbReference>
<organism evidence="2">
    <name type="scientific">Menopon gallinae</name>
    <name type="common">poultry shaft louse</name>
    <dbReference type="NCBI Taxonomy" id="328185"/>
    <lineage>
        <taxon>Eukaryota</taxon>
        <taxon>Metazoa</taxon>
        <taxon>Ecdysozoa</taxon>
        <taxon>Arthropoda</taxon>
        <taxon>Hexapoda</taxon>
        <taxon>Insecta</taxon>
        <taxon>Pterygota</taxon>
        <taxon>Neoptera</taxon>
        <taxon>Paraneoptera</taxon>
        <taxon>Psocodea</taxon>
        <taxon>Troctomorpha</taxon>
        <taxon>Phthiraptera</taxon>
        <taxon>Amblycera</taxon>
        <taxon>Menoponidae</taxon>
        <taxon>Menopon</taxon>
    </lineage>
</organism>
<dbReference type="AlphaFoldDB" id="A0AAW2IBU5"/>